<reference evidence="6 7" key="1">
    <citation type="submission" date="2017-08" db="EMBL/GenBank/DDBJ databases">
        <title>Infants hospitalized years apart are colonized by the same room-sourced microbial strains.</title>
        <authorList>
            <person name="Brooks B."/>
            <person name="Olm M.R."/>
            <person name="Firek B.A."/>
            <person name="Baker R."/>
            <person name="Thomas B.C."/>
            <person name="Morowitz M.J."/>
            <person name="Banfield J.F."/>
        </authorList>
    </citation>
    <scope>NUCLEOTIDE SEQUENCE [LARGE SCALE GENOMIC DNA]</scope>
    <source>
        <strain evidence="6">S2_005_003_R2_41</strain>
    </source>
</reference>
<dbReference type="GO" id="GO:0009055">
    <property type="term" value="F:electron transfer activity"/>
    <property type="evidence" value="ECO:0007669"/>
    <property type="project" value="InterPro"/>
</dbReference>
<evidence type="ECO:0000256" key="4">
    <source>
        <dbReference type="PROSITE-ProRule" id="PRU00433"/>
    </source>
</evidence>
<feature type="domain" description="Cytochrome c" evidence="5">
    <location>
        <begin position="199"/>
        <end position="290"/>
    </location>
</feature>
<protein>
    <submittedName>
        <fullName evidence="6">Cytochrome C</fullName>
    </submittedName>
</protein>
<keyword evidence="1 4" id="KW-0349">Heme</keyword>
<comment type="caution">
    <text evidence="6">The sequence shown here is derived from an EMBL/GenBank/DDBJ whole genome shotgun (WGS) entry which is preliminary data.</text>
</comment>
<evidence type="ECO:0000313" key="7">
    <source>
        <dbReference type="Proteomes" id="UP000249135"/>
    </source>
</evidence>
<keyword evidence="2 4" id="KW-0479">Metal-binding</keyword>
<evidence type="ECO:0000313" key="6">
    <source>
        <dbReference type="EMBL" id="PZQ77304.1"/>
    </source>
</evidence>
<dbReference type="SUPFAM" id="SSF46626">
    <property type="entry name" value="Cytochrome c"/>
    <property type="match status" value="2"/>
</dbReference>
<dbReference type="Pfam" id="PF00034">
    <property type="entry name" value="Cytochrom_C"/>
    <property type="match status" value="1"/>
</dbReference>
<dbReference type="InterPro" id="IPR009056">
    <property type="entry name" value="Cyt_c-like_dom"/>
</dbReference>
<name>A0A2W5QJQ9_VARPD</name>
<sequence>MGMLKTATITLAVAAALGAAVGAVVVQAGLYDVAATKQHFQSVYSLLEHAMHRSVRLRARDIEAPAMDDAGRIARGAACYQQKCVQCHGGPGVAQGEIGRSMQPLPGPLVDARQRWQPRELYWITRHGIKMSGMPAWEHRLSDADLWAVVAFVHALPTFTPERYAAMTGGRWRVTSEDGQPGAAPTACGPAADAPLRVAEAARGQRALTQYACNACHSIPGVTGSQVQVGPPLAGMGRRTRIAGTLDHTPEGMVRWLRETQAVKPDTAMPQMGVTEQDARDIAAYLQTLR</sequence>
<proteinExistence type="predicted"/>
<dbReference type="EMBL" id="QFPP01000024">
    <property type="protein sequence ID" value="PZQ77304.1"/>
    <property type="molecule type" value="Genomic_DNA"/>
</dbReference>
<evidence type="ECO:0000256" key="3">
    <source>
        <dbReference type="ARBA" id="ARBA00023004"/>
    </source>
</evidence>
<dbReference type="PANTHER" id="PTHR35008">
    <property type="entry name" value="BLL4482 PROTEIN-RELATED"/>
    <property type="match status" value="1"/>
</dbReference>
<evidence type="ECO:0000256" key="1">
    <source>
        <dbReference type="ARBA" id="ARBA00022617"/>
    </source>
</evidence>
<accession>A0A2W5QJQ9</accession>
<dbReference type="GO" id="GO:0046872">
    <property type="term" value="F:metal ion binding"/>
    <property type="evidence" value="ECO:0007669"/>
    <property type="project" value="UniProtKB-KW"/>
</dbReference>
<dbReference type="PANTHER" id="PTHR35008:SF4">
    <property type="entry name" value="BLL4482 PROTEIN"/>
    <property type="match status" value="1"/>
</dbReference>
<dbReference type="Proteomes" id="UP000249135">
    <property type="component" value="Unassembled WGS sequence"/>
</dbReference>
<feature type="domain" description="Cytochrome c" evidence="5">
    <location>
        <begin position="71"/>
        <end position="157"/>
    </location>
</feature>
<dbReference type="PROSITE" id="PS51007">
    <property type="entry name" value="CYTC"/>
    <property type="match status" value="2"/>
</dbReference>
<dbReference type="GO" id="GO:0020037">
    <property type="term" value="F:heme binding"/>
    <property type="evidence" value="ECO:0007669"/>
    <property type="project" value="InterPro"/>
</dbReference>
<keyword evidence="3 4" id="KW-0408">Iron</keyword>
<gene>
    <name evidence="6" type="ORF">DI563_04190</name>
</gene>
<dbReference type="Gene3D" id="1.10.760.10">
    <property type="entry name" value="Cytochrome c-like domain"/>
    <property type="match status" value="2"/>
</dbReference>
<dbReference type="InterPro" id="IPR051459">
    <property type="entry name" value="Cytochrome_c-type_DH"/>
</dbReference>
<evidence type="ECO:0000259" key="5">
    <source>
        <dbReference type="PROSITE" id="PS51007"/>
    </source>
</evidence>
<dbReference type="InterPro" id="IPR036909">
    <property type="entry name" value="Cyt_c-like_dom_sf"/>
</dbReference>
<evidence type="ECO:0000256" key="2">
    <source>
        <dbReference type="ARBA" id="ARBA00022723"/>
    </source>
</evidence>
<dbReference type="Pfam" id="PF13442">
    <property type="entry name" value="Cytochrome_CBB3"/>
    <property type="match status" value="1"/>
</dbReference>
<organism evidence="6 7">
    <name type="scientific">Variovorax paradoxus</name>
    <dbReference type="NCBI Taxonomy" id="34073"/>
    <lineage>
        <taxon>Bacteria</taxon>
        <taxon>Pseudomonadati</taxon>
        <taxon>Pseudomonadota</taxon>
        <taxon>Betaproteobacteria</taxon>
        <taxon>Burkholderiales</taxon>
        <taxon>Comamonadaceae</taxon>
        <taxon>Variovorax</taxon>
    </lineage>
</organism>
<dbReference type="AlphaFoldDB" id="A0A2W5QJQ9"/>